<dbReference type="EMBL" id="BJMU01000001">
    <property type="protein sequence ID" value="GEB82127.1"/>
    <property type="molecule type" value="Genomic_DNA"/>
</dbReference>
<organism evidence="1 2">
    <name type="scientific">Acetobacter orleanensis</name>
    <dbReference type="NCBI Taxonomy" id="104099"/>
    <lineage>
        <taxon>Bacteria</taxon>
        <taxon>Pseudomonadati</taxon>
        <taxon>Pseudomonadota</taxon>
        <taxon>Alphaproteobacteria</taxon>
        <taxon>Acetobacterales</taxon>
        <taxon>Acetobacteraceae</taxon>
        <taxon>Acetobacter</taxon>
    </lineage>
</organism>
<accession>A0A4Y3TM77</accession>
<evidence type="ECO:0000313" key="2">
    <source>
        <dbReference type="Proteomes" id="UP000317617"/>
    </source>
</evidence>
<proteinExistence type="predicted"/>
<dbReference type="AlphaFoldDB" id="A0A4Y3TM77"/>
<name>A0A4Y3TM77_9PROT</name>
<evidence type="ECO:0000313" key="1">
    <source>
        <dbReference type="EMBL" id="GEB82127.1"/>
    </source>
</evidence>
<reference evidence="1 2" key="1">
    <citation type="submission" date="2019-06" db="EMBL/GenBank/DDBJ databases">
        <title>Whole genome shotgun sequence of Acetobacter orleanensis NBRC 13752.</title>
        <authorList>
            <person name="Hosoyama A."/>
            <person name="Uohara A."/>
            <person name="Ohji S."/>
            <person name="Ichikawa N."/>
        </authorList>
    </citation>
    <scope>NUCLEOTIDE SEQUENCE [LARGE SCALE GENOMIC DNA]</scope>
    <source>
        <strain evidence="1 2">NBRC 13752</strain>
    </source>
</reference>
<sequence length="60" mass="6497">MLEEAFRPLLLLASDSLEATPPLCATMPPEAAERIVRAYISVHWARGAQTAAMALYNAPV</sequence>
<protein>
    <submittedName>
        <fullName evidence="1">Uncharacterized protein</fullName>
    </submittedName>
</protein>
<gene>
    <name evidence="1" type="ORF">AOR01nite_06040</name>
</gene>
<keyword evidence="2" id="KW-1185">Reference proteome</keyword>
<dbReference type="Proteomes" id="UP000317617">
    <property type="component" value="Unassembled WGS sequence"/>
</dbReference>
<comment type="caution">
    <text evidence="1">The sequence shown here is derived from an EMBL/GenBank/DDBJ whole genome shotgun (WGS) entry which is preliminary data.</text>
</comment>